<organism evidence="2 3">
    <name type="scientific">Miscanthus lutarioriparius</name>
    <dbReference type="NCBI Taxonomy" id="422564"/>
    <lineage>
        <taxon>Eukaryota</taxon>
        <taxon>Viridiplantae</taxon>
        <taxon>Streptophyta</taxon>
        <taxon>Embryophyta</taxon>
        <taxon>Tracheophyta</taxon>
        <taxon>Spermatophyta</taxon>
        <taxon>Magnoliopsida</taxon>
        <taxon>Liliopsida</taxon>
        <taxon>Poales</taxon>
        <taxon>Poaceae</taxon>
        <taxon>PACMAD clade</taxon>
        <taxon>Panicoideae</taxon>
        <taxon>Andropogonodae</taxon>
        <taxon>Andropogoneae</taxon>
        <taxon>Saccharinae</taxon>
        <taxon>Miscanthus</taxon>
    </lineage>
</organism>
<feature type="chain" id="PRO_5032417720" description="Secreted protein" evidence="1">
    <location>
        <begin position="18"/>
        <end position="79"/>
    </location>
</feature>
<evidence type="ECO:0000313" key="2">
    <source>
        <dbReference type="EMBL" id="CAD6270049.1"/>
    </source>
</evidence>
<accession>A0A811RJ70</accession>
<sequence length="79" mass="7925">MALASLTASLPIAVAAAAAVRFRFRFRIGHAMASSGAATGVSATTRALPARVGVVQMTSIGDVDANYATCSCLTKASPP</sequence>
<keyword evidence="3" id="KW-1185">Reference proteome</keyword>
<dbReference type="Proteomes" id="UP000604825">
    <property type="component" value="Unassembled WGS sequence"/>
</dbReference>
<dbReference type="OrthoDB" id="694561at2759"/>
<gene>
    <name evidence="2" type="ORF">NCGR_LOCUS53345</name>
</gene>
<proteinExistence type="predicted"/>
<protein>
    <recommendedName>
        <fullName evidence="4">Secreted protein</fullName>
    </recommendedName>
</protein>
<evidence type="ECO:0000256" key="1">
    <source>
        <dbReference type="SAM" id="SignalP"/>
    </source>
</evidence>
<evidence type="ECO:0008006" key="4">
    <source>
        <dbReference type="Google" id="ProtNLM"/>
    </source>
</evidence>
<dbReference type="AlphaFoldDB" id="A0A811RJ70"/>
<evidence type="ECO:0000313" key="3">
    <source>
        <dbReference type="Proteomes" id="UP000604825"/>
    </source>
</evidence>
<keyword evidence="1" id="KW-0732">Signal</keyword>
<name>A0A811RJ70_9POAL</name>
<dbReference type="EMBL" id="CAJGYO010000015">
    <property type="protein sequence ID" value="CAD6270049.1"/>
    <property type="molecule type" value="Genomic_DNA"/>
</dbReference>
<feature type="signal peptide" evidence="1">
    <location>
        <begin position="1"/>
        <end position="17"/>
    </location>
</feature>
<comment type="caution">
    <text evidence="2">The sequence shown here is derived from an EMBL/GenBank/DDBJ whole genome shotgun (WGS) entry which is preliminary data.</text>
</comment>
<reference evidence="2" key="1">
    <citation type="submission" date="2020-10" db="EMBL/GenBank/DDBJ databases">
        <authorList>
            <person name="Han B."/>
            <person name="Lu T."/>
            <person name="Zhao Q."/>
            <person name="Huang X."/>
            <person name="Zhao Y."/>
        </authorList>
    </citation>
    <scope>NUCLEOTIDE SEQUENCE</scope>
</reference>